<proteinExistence type="predicted"/>
<keyword evidence="2" id="KW-1185">Reference proteome</keyword>
<protein>
    <submittedName>
        <fullName evidence="1">Uncharacterized protein</fullName>
    </submittedName>
</protein>
<name>A0A371CU41_9APHY</name>
<organism evidence="1 2">
    <name type="scientific">Lentinus brumalis</name>
    <dbReference type="NCBI Taxonomy" id="2498619"/>
    <lineage>
        <taxon>Eukaryota</taxon>
        <taxon>Fungi</taxon>
        <taxon>Dikarya</taxon>
        <taxon>Basidiomycota</taxon>
        <taxon>Agaricomycotina</taxon>
        <taxon>Agaricomycetes</taxon>
        <taxon>Polyporales</taxon>
        <taxon>Polyporaceae</taxon>
        <taxon>Lentinus</taxon>
    </lineage>
</organism>
<dbReference type="OrthoDB" id="3222453at2759"/>
<dbReference type="EMBL" id="KZ857459">
    <property type="protein sequence ID" value="RDX43776.1"/>
    <property type="molecule type" value="Genomic_DNA"/>
</dbReference>
<dbReference type="Proteomes" id="UP000256964">
    <property type="component" value="Unassembled WGS sequence"/>
</dbReference>
<accession>A0A371CU41</accession>
<evidence type="ECO:0000313" key="1">
    <source>
        <dbReference type="EMBL" id="RDX43776.1"/>
    </source>
</evidence>
<sequence>MKLPWDIYREHMEVLGYGLPLWDPSPLEAQISKPSPPPAVTTEEISASPPLEIIAGSVLYPVSRGRFDILFNAMKLGDDQAWQPRGVPDDSQALQEFAGTTERRLLSAPTLVEDLQGLTSSNVVVKTTGGEVTDGAPIFAATTGGSIDLHSQASSGAFLETVDTPTSVSIHPQLFARVQSYMLKYHAGWMRMATSKYYLLLRDEDLYFVLGTVTTTRWLIGSYVRESNVARGGHLHSILPNLMSNRRDVTCAHYEAPTVHHGPICATSPMSNNQCLFAHYAKLKRRPARPAVKRLWHKIRLRLRGVARSIFVPQPKGHSQPSGRQYVVQSGQLVKEPVNILLEYILEEQPDADIAIASSLDIVEIFKACDTGIPYRENLRSALAALRPRIQVDRATRVGSLHLSNGLIPDSTV</sequence>
<gene>
    <name evidence="1" type="ORF">OH76DRAFT_1487576</name>
</gene>
<dbReference type="AlphaFoldDB" id="A0A371CU41"/>
<evidence type="ECO:0000313" key="2">
    <source>
        <dbReference type="Proteomes" id="UP000256964"/>
    </source>
</evidence>
<reference evidence="1 2" key="1">
    <citation type="journal article" date="2018" name="Biotechnol. Biofuels">
        <title>Integrative visual omics of the white-rot fungus Polyporus brumalis exposes the biotechnological potential of its oxidative enzymes for delignifying raw plant biomass.</title>
        <authorList>
            <person name="Miyauchi S."/>
            <person name="Rancon A."/>
            <person name="Drula E."/>
            <person name="Hage H."/>
            <person name="Chaduli D."/>
            <person name="Favel A."/>
            <person name="Grisel S."/>
            <person name="Henrissat B."/>
            <person name="Herpoel-Gimbert I."/>
            <person name="Ruiz-Duenas F.J."/>
            <person name="Chevret D."/>
            <person name="Hainaut M."/>
            <person name="Lin J."/>
            <person name="Wang M."/>
            <person name="Pangilinan J."/>
            <person name="Lipzen A."/>
            <person name="Lesage-Meessen L."/>
            <person name="Navarro D."/>
            <person name="Riley R."/>
            <person name="Grigoriev I.V."/>
            <person name="Zhou S."/>
            <person name="Raouche S."/>
            <person name="Rosso M.N."/>
        </authorList>
    </citation>
    <scope>NUCLEOTIDE SEQUENCE [LARGE SCALE GENOMIC DNA]</scope>
    <source>
        <strain evidence="1 2">BRFM 1820</strain>
    </source>
</reference>